<dbReference type="Proteomes" id="UP000789901">
    <property type="component" value="Unassembled WGS sequence"/>
</dbReference>
<accession>A0ABN7UQ78</accession>
<keyword evidence="2" id="KW-1185">Reference proteome</keyword>
<dbReference type="EMBL" id="CAJVQB010004919">
    <property type="protein sequence ID" value="CAG8649058.1"/>
    <property type="molecule type" value="Genomic_DNA"/>
</dbReference>
<proteinExistence type="predicted"/>
<evidence type="ECO:0000313" key="1">
    <source>
        <dbReference type="EMBL" id="CAG8649058.1"/>
    </source>
</evidence>
<name>A0ABN7UQ78_GIGMA</name>
<sequence length="101" mass="11627">RVCFCTNKKCKVEGSNKGKEDKKNVKMQIEDPHDVSSRANKEIKNIIPQQAEQAKKVDHTQTTETHVLTSINVKKQSWNKIVDNDTEKLKDITNISRLKHD</sequence>
<protein>
    <submittedName>
        <fullName evidence="1">18545_t:CDS:1</fullName>
    </submittedName>
</protein>
<comment type="caution">
    <text evidence="1">The sequence shown here is derived from an EMBL/GenBank/DDBJ whole genome shotgun (WGS) entry which is preliminary data.</text>
</comment>
<reference evidence="1 2" key="1">
    <citation type="submission" date="2021-06" db="EMBL/GenBank/DDBJ databases">
        <authorList>
            <person name="Kallberg Y."/>
            <person name="Tangrot J."/>
            <person name="Rosling A."/>
        </authorList>
    </citation>
    <scope>NUCLEOTIDE SEQUENCE [LARGE SCALE GENOMIC DNA]</scope>
    <source>
        <strain evidence="1 2">120-4 pot B 10/14</strain>
    </source>
</reference>
<evidence type="ECO:0000313" key="2">
    <source>
        <dbReference type="Proteomes" id="UP000789901"/>
    </source>
</evidence>
<gene>
    <name evidence="1" type="ORF">GMARGA_LOCUS9256</name>
</gene>
<organism evidence="1 2">
    <name type="scientific">Gigaspora margarita</name>
    <dbReference type="NCBI Taxonomy" id="4874"/>
    <lineage>
        <taxon>Eukaryota</taxon>
        <taxon>Fungi</taxon>
        <taxon>Fungi incertae sedis</taxon>
        <taxon>Mucoromycota</taxon>
        <taxon>Glomeromycotina</taxon>
        <taxon>Glomeromycetes</taxon>
        <taxon>Diversisporales</taxon>
        <taxon>Gigasporaceae</taxon>
        <taxon>Gigaspora</taxon>
    </lineage>
</organism>
<feature type="non-terminal residue" evidence="1">
    <location>
        <position position="1"/>
    </location>
</feature>